<name>A0ABV6IIM9_9BURK</name>
<protein>
    <submittedName>
        <fullName evidence="1">Uncharacterized protein</fullName>
    </submittedName>
</protein>
<dbReference type="EMBL" id="JBHLXJ010000018">
    <property type="protein sequence ID" value="MFC0351706.1"/>
    <property type="molecule type" value="Genomic_DNA"/>
</dbReference>
<evidence type="ECO:0000313" key="2">
    <source>
        <dbReference type="Proteomes" id="UP001589844"/>
    </source>
</evidence>
<dbReference type="Proteomes" id="UP001589844">
    <property type="component" value="Unassembled WGS sequence"/>
</dbReference>
<evidence type="ECO:0000313" key="1">
    <source>
        <dbReference type="EMBL" id="MFC0351706.1"/>
    </source>
</evidence>
<dbReference type="RefSeq" id="WP_390214332.1">
    <property type="nucleotide sequence ID" value="NZ_JBHLXJ010000018.1"/>
</dbReference>
<reference evidence="1 2" key="1">
    <citation type="submission" date="2024-09" db="EMBL/GenBank/DDBJ databases">
        <authorList>
            <person name="Sun Q."/>
            <person name="Mori K."/>
        </authorList>
    </citation>
    <scope>NUCLEOTIDE SEQUENCE [LARGE SCALE GENOMIC DNA]</scope>
    <source>
        <strain evidence="1 2">CCM 8677</strain>
    </source>
</reference>
<proteinExistence type="predicted"/>
<organism evidence="1 2">
    <name type="scientific">Undibacterium danionis</name>
    <dbReference type="NCBI Taxonomy" id="1812100"/>
    <lineage>
        <taxon>Bacteria</taxon>
        <taxon>Pseudomonadati</taxon>
        <taxon>Pseudomonadota</taxon>
        <taxon>Betaproteobacteria</taxon>
        <taxon>Burkholderiales</taxon>
        <taxon>Oxalobacteraceae</taxon>
        <taxon>Undibacterium</taxon>
    </lineage>
</organism>
<keyword evidence="2" id="KW-1185">Reference proteome</keyword>
<comment type="caution">
    <text evidence="1">The sequence shown here is derived from an EMBL/GenBank/DDBJ whole genome shotgun (WGS) entry which is preliminary data.</text>
</comment>
<sequence>MRLISNEELVLVGGGSTKTTKTRAVYTPMGDFAGYEEYDDGVQEVEIIGNRMTDAEKSAYDLRQYCDALAREGFNNMNVTSAVPSGAYGGEAGGKVALGSVEINLKGTGSRTIPGASATGPCRP</sequence>
<accession>A0ABV6IIM9</accession>
<gene>
    <name evidence="1" type="ORF">ACFFJH_17925</name>
</gene>